<name>A0A5E4CCV0_MARMO</name>
<reference evidence="1" key="1">
    <citation type="submission" date="2019-04" db="EMBL/GenBank/DDBJ databases">
        <authorList>
            <person name="Alioto T."/>
            <person name="Alioto T."/>
        </authorList>
    </citation>
    <scope>NUCLEOTIDE SEQUENCE [LARGE SCALE GENOMIC DNA]</scope>
</reference>
<keyword evidence="2" id="KW-1185">Reference proteome</keyword>
<dbReference type="EMBL" id="CABDUW010001197">
    <property type="protein sequence ID" value="VTJ79536.1"/>
    <property type="molecule type" value="Genomic_DNA"/>
</dbReference>
<dbReference type="Proteomes" id="UP000335636">
    <property type="component" value="Unassembled WGS sequence"/>
</dbReference>
<accession>A0A5E4CCV0</accession>
<proteinExistence type="predicted"/>
<dbReference type="AlphaFoldDB" id="A0A5E4CCV0"/>
<protein>
    <submittedName>
        <fullName evidence="1">Uncharacterized protein</fullName>
    </submittedName>
</protein>
<evidence type="ECO:0000313" key="1">
    <source>
        <dbReference type="EMBL" id="VTJ79536.1"/>
    </source>
</evidence>
<evidence type="ECO:0000313" key="2">
    <source>
        <dbReference type="Proteomes" id="UP000335636"/>
    </source>
</evidence>
<comment type="caution">
    <text evidence="1">The sequence shown here is derived from an EMBL/GenBank/DDBJ whole genome shotgun (WGS) entry which is preliminary data.</text>
</comment>
<feature type="non-terminal residue" evidence="1">
    <location>
        <position position="1"/>
    </location>
</feature>
<sequence>ASPTGREDPSRTVAEEANTDLTVRKLARLLYAVFEVSKRKIKLLSYYAARSSGRGDFTPASLLCEMQLGTE</sequence>
<gene>
    <name evidence="1" type="ORF">MONAX_5E024079</name>
</gene>
<organism evidence="1 2">
    <name type="scientific">Marmota monax</name>
    <name type="common">Woodchuck</name>
    <dbReference type="NCBI Taxonomy" id="9995"/>
    <lineage>
        <taxon>Eukaryota</taxon>
        <taxon>Metazoa</taxon>
        <taxon>Chordata</taxon>
        <taxon>Craniata</taxon>
        <taxon>Vertebrata</taxon>
        <taxon>Euteleostomi</taxon>
        <taxon>Mammalia</taxon>
        <taxon>Eutheria</taxon>
        <taxon>Euarchontoglires</taxon>
        <taxon>Glires</taxon>
        <taxon>Rodentia</taxon>
        <taxon>Sciuromorpha</taxon>
        <taxon>Sciuridae</taxon>
        <taxon>Xerinae</taxon>
        <taxon>Marmotini</taxon>
        <taxon>Marmota</taxon>
    </lineage>
</organism>